<reference evidence="3 4" key="1">
    <citation type="submission" date="2009-03" db="EMBL/GenBank/DDBJ databases">
        <title>Comparison of the complete genome sequences of Rhodococcus erythropolis PR4 and Rhodococcus opacus B4.</title>
        <authorList>
            <person name="Takarada H."/>
            <person name="Sekine M."/>
            <person name="Hosoyama A."/>
            <person name="Yamada R."/>
            <person name="Fujisawa T."/>
            <person name="Omata S."/>
            <person name="Shimizu A."/>
            <person name="Tsukatani N."/>
            <person name="Tanikawa S."/>
            <person name="Fujita N."/>
            <person name="Harayama S."/>
        </authorList>
    </citation>
    <scope>NUCLEOTIDE SEQUENCE [LARGE SCALE GENOMIC DNA]</scope>
    <source>
        <strain evidence="3 4">B4</strain>
    </source>
</reference>
<dbReference type="AlphaFoldDB" id="C1B6Y0"/>
<evidence type="ECO:0000256" key="1">
    <source>
        <dbReference type="SAM" id="MobiDB-lite"/>
    </source>
</evidence>
<evidence type="ECO:0000313" key="3">
    <source>
        <dbReference type="EMBL" id="BAH51433.1"/>
    </source>
</evidence>
<name>C1B6Y0_RHOOB</name>
<dbReference type="SMART" id="SM00091">
    <property type="entry name" value="PAS"/>
    <property type="match status" value="1"/>
</dbReference>
<proteinExistence type="predicted"/>
<dbReference type="InterPro" id="IPR013655">
    <property type="entry name" value="PAS_fold_3"/>
</dbReference>
<dbReference type="Proteomes" id="UP000002212">
    <property type="component" value="Chromosome"/>
</dbReference>
<dbReference type="CDD" id="cd00130">
    <property type="entry name" value="PAS"/>
    <property type="match status" value="1"/>
</dbReference>
<evidence type="ECO:0000259" key="2">
    <source>
        <dbReference type="PROSITE" id="PS50112"/>
    </source>
</evidence>
<evidence type="ECO:0000313" key="4">
    <source>
        <dbReference type="Proteomes" id="UP000002212"/>
    </source>
</evidence>
<dbReference type="Gene3D" id="3.30.450.20">
    <property type="entry name" value="PAS domain"/>
    <property type="match status" value="1"/>
</dbReference>
<dbReference type="PATRIC" id="fig|632772.20.peg.3336"/>
<dbReference type="InterPro" id="IPR035965">
    <property type="entry name" value="PAS-like_dom_sf"/>
</dbReference>
<dbReference type="PROSITE" id="PS50112">
    <property type="entry name" value="PAS"/>
    <property type="match status" value="1"/>
</dbReference>
<dbReference type="InterPro" id="IPR000014">
    <property type="entry name" value="PAS"/>
</dbReference>
<sequence>MDKHPTPTLTGLEPDGAADATPPIPPQGIESGAPPAVILADDVAPAPLHCVESAPSRTEVLDALFTVFPLPLTVHDDRRRVLFTNPTYSALLGYPLDELAGECDWLLLPSDTPRWRRFVRETLHSRGSRSTYFRLRHRGGDWLWVHARGSAFTAGTTDLLTVVWKDCSNEICDDPRALSPQL</sequence>
<protein>
    <recommendedName>
        <fullName evidence="2">PAS domain-containing protein</fullName>
    </recommendedName>
</protein>
<feature type="region of interest" description="Disordered" evidence="1">
    <location>
        <begin position="1"/>
        <end position="33"/>
    </location>
</feature>
<dbReference type="NCBIfam" id="TIGR00229">
    <property type="entry name" value="sensory_box"/>
    <property type="match status" value="1"/>
</dbReference>
<accession>C1B6Y0</accession>
<dbReference type="HOGENOM" id="CLU_1480921_0_0_11"/>
<organism evidence="3 4">
    <name type="scientific">Rhodococcus opacus (strain B4)</name>
    <dbReference type="NCBI Taxonomy" id="632772"/>
    <lineage>
        <taxon>Bacteria</taxon>
        <taxon>Bacillati</taxon>
        <taxon>Actinomycetota</taxon>
        <taxon>Actinomycetes</taxon>
        <taxon>Mycobacteriales</taxon>
        <taxon>Nocardiaceae</taxon>
        <taxon>Rhodococcus</taxon>
    </lineage>
</organism>
<dbReference type="RefSeq" id="WP_012690386.1">
    <property type="nucleotide sequence ID" value="NC_012522.1"/>
</dbReference>
<dbReference type="STRING" id="632772.ROP_31860"/>
<dbReference type="OrthoDB" id="3787288at2"/>
<dbReference type="EMBL" id="AP011115">
    <property type="protein sequence ID" value="BAH51433.1"/>
    <property type="molecule type" value="Genomic_DNA"/>
</dbReference>
<dbReference type="KEGG" id="rop:ROP_31860"/>
<dbReference type="Pfam" id="PF08447">
    <property type="entry name" value="PAS_3"/>
    <property type="match status" value="1"/>
</dbReference>
<dbReference type="SUPFAM" id="SSF55785">
    <property type="entry name" value="PYP-like sensor domain (PAS domain)"/>
    <property type="match status" value="1"/>
</dbReference>
<feature type="domain" description="PAS" evidence="2">
    <location>
        <begin position="57"/>
        <end position="126"/>
    </location>
</feature>
<gene>
    <name evidence="3" type="ordered locus">ROP_31860</name>
</gene>